<accession>A0A9N9ZD19</accession>
<feature type="region of interest" description="Disordered" evidence="1">
    <location>
        <begin position="238"/>
        <end position="341"/>
    </location>
</feature>
<evidence type="ECO:0000256" key="2">
    <source>
        <dbReference type="SAM" id="Phobius"/>
    </source>
</evidence>
<keyword evidence="2" id="KW-0812">Transmembrane</keyword>
<keyword evidence="4" id="KW-1185">Reference proteome</keyword>
<evidence type="ECO:0000313" key="3">
    <source>
        <dbReference type="EMBL" id="CAH0053045.1"/>
    </source>
</evidence>
<dbReference type="EMBL" id="CABFOC020000045">
    <property type="protein sequence ID" value="CAH0053045.1"/>
    <property type="molecule type" value="Genomic_DNA"/>
</dbReference>
<name>A0A9N9ZD19_9HYPO</name>
<dbReference type="Proteomes" id="UP000775872">
    <property type="component" value="Unassembled WGS sequence"/>
</dbReference>
<comment type="caution">
    <text evidence="3">The sequence shown here is derived from an EMBL/GenBank/DDBJ whole genome shotgun (WGS) entry which is preliminary data.</text>
</comment>
<organism evidence="3 4">
    <name type="scientific">Clonostachys solani</name>
    <dbReference type="NCBI Taxonomy" id="160281"/>
    <lineage>
        <taxon>Eukaryota</taxon>
        <taxon>Fungi</taxon>
        <taxon>Dikarya</taxon>
        <taxon>Ascomycota</taxon>
        <taxon>Pezizomycotina</taxon>
        <taxon>Sordariomycetes</taxon>
        <taxon>Hypocreomycetidae</taxon>
        <taxon>Hypocreales</taxon>
        <taxon>Bionectriaceae</taxon>
        <taxon>Clonostachys</taxon>
    </lineage>
</organism>
<sequence>MAAFDNDLIPRFWMDPAIPLLGRDDTCSYDTHHNCDDIGFSNVCCPNDHYCFVNKNKEAKCCSIGSNCTSDSNCNSLSYYCARTQTVSGTATTQDGCCARACPSTSFFLCPQANGGNCCHYGSQCDGGACKAIVTASSTGALLTPIQEGCTTSQYRCSDGHGCCDNNQLCTEVSGAGYCVPGIPTQTDIEYIGTDPSADKLSQGAIAGIAVGAVVAAALVIGLATWFCIRKKKERRALTRQTASEGQTEDQTNVGSMAEPTPSASRGPGLTQDYFGPHPVPGPFTEDAVSPGSSPHLHRAVPTVPDQPGDIAAPVEIDGRSTVDDGRSTTRGSVAGGPTGIKLESIQGRFELYGSDHMPPEGPPSIVPTPVEMRNSYFEQNPPEK</sequence>
<reference evidence="3" key="1">
    <citation type="submission" date="2021-10" db="EMBL/GenBank/DDBJ databases">
        <authorList>
            <person name="Piombo E."/>
        </authorList>
    </citation>
    <scope>NUCLEOTIDE SEQUENCE</scope>
</reference>
<dbReference type="AlphaFoldDB" id="A0A9N9ZD19"/>
<evidence type="ECO:0000313" key="4">
    <source>
        <dbReference type="Proteomes" id="UP000775872"/>
    </source>
</evidence>
<feature type="compositionally biased region" description="Polar residues" evidence="1">
    <location>
        <begin position="239"/>
        <end position="255"/>
    </location>
</feature>
<keyword evidence="2" id="KW-1133">Transmembrane helix</keyword>
<dbReference type="OrthoDB" id="4499262at2759"/>
<feature type="compositionally biased region" description="Basic and acidic residues" evidence="1">
    <location>
        <begin position="317"/>
        <end position="328"/>
    </location>
</feature>
<keyword evidence="2" id="KW-0472">Membrane</keyword>
<feature type="transmembrane region" description="Helical" evidence="2">
    <location>
        <begin position="205"/>
        <end position="229"/>
    </location>
</feature>
<evidence type="ECO:0000256" key="1">
    <source>
        <dbReference type="SAM" id="MobiDB-lite"/>
    </source>
</evidence>
<proteinExistence type="predicted"/>
<gene>
    <name evidence="3" type="ORF">CSOL1703_00004913</name>
</gene>
<protein>
    <submittedName>
        <fullName evidence="3">Uncharacterized protein</fullName>
    </submittedName>
</protein>
<feature type="region of interest" description="Disordered" evidence="1">
    <location>
        <begin position="354"/>
        <end position="385"/>
    </location>
</feature>